<keyword evidence="10 12" id="KW-0238">DNA-binding</keyword>
<comment type="function">
    <text evidence="12 13">RNA polymerase that catalyzes the synthesis of short RNA molecules used as primers for DNA polymerase during DNA replication.</text>
</comment>
<dbReference type="Gene3D" id="3.40.1360.10">
    <property type="match status" value="1"/>
</dbReference>
<accession>A0A1D8JGQ3</accession>
<dbReference type="Pfam" id="PF08275">
    <property type="entry name" value="DNAG_N"/>
    <property type="match status" value="1"/>
</dbReference>
<evidence type="ECO:0000313" key="19">
    <source>
        <dbReference type="Proteomes" id="UP000185746"/>
    </source>
</evidence>
<dbReference type="InterPro" id="IPR030846">
    <property type="entry name" value="DnaG_bac"/>
</dbReference>
<proteinExistence type="inferred from homology"/>
<feature type="coiled-coil region" evidence="15">
    <location>
        <begin position="533"/>
        <end position="581"/>
    </location>
</feature>
<dbReference type="InterPro" id="IPR037068">
    <property type="entry name" value="DNA_primase_core_N_sf"/>
</dbReference>
<evidence type="ECO:0000256" key="2">
    <source>
        <dbReference type="ARBA" id="ARBA00022515"/>
    </source>
</evidence>
<dbReference type="Gene3D" id="1.10.860.10">
    <property type="entry name" value="DNAb Helicase, Chain A"/>
    <property type="match status" value="1"/>
</dbReference>
<comment type="subunit">
    <text evidence="12">Monomer. Interacts with DnaB.</text>
</comment>
<keyword evidence="5 12" id="KW-0235">DNA replication</keyword>
<dbReference type="Gene3D" id="3.90.980.10">
    <property type="entry name" value="DNA primase, catalytic core, N-terminal domain"/>
    <property type="match status" value="1"/>
</dbReference>
<dbReference type="InterPro" id="IPR050219">
    <property type="entry name" value="DnaG_primase"/>
</dbReference>
<comment type="catalytic activity">
    <reaction evidence="12">
        <text>ssDNA + n NTP = ssDNA/pppN(pN)n-1 hybrid + (n-1) diphosphate.</text>
        <dbReference type="EC" id="2.7.7.101"/>
    </reaction>
</comment>
<dbReference type="HAMAP" id="MF_00974">
    <property type="entry name" value="DNA_primase_DnaG"/>
    <property type="match status" value="1"/>
</dbReference>
<feature type="zinc finger region" description="CHC2-type" evidence="12 14">
    <location>
        <begin position="39"/>
        <end position="63"/>
    </location>
</feature>
<reference evidence="18 19" key="1">
    <citation type="submission" date="2016-09" db="EMBL/GenBank/DDBJ databases">
        <title>Complete genome sequence of the Lysinibacillus sphaericus LMG 22257, a specie of Bacillus with ureolytic activity that can effectively biodeposit calcium carbonate.</title>
        <authorList>
            <person name="Yan W."/>
        </authorList>
    </citation>
    <scope>NUCLEOTIDE SEQUENCE [LARGE SCALE GENOMIC DNA]</scope>
    <source>
        <strain evidence="18 19">LMG 22257</strain>
    </source>
</reference>
<dbReference type="InterPro" id="IPR002694">
    <property type="entry name" value="Znf_CHC2"/>
</dbReference>
<dbReference type="EC" id="2.7.7.101" evidence="12"/>
<dbReference type="PANTHER" id="PTHR30313">
    <property type="entry name" value="DNA PRIMASE"/>
    <property type="match status" value="1"/>
</dbReference>
<keyword evidence="8 12" id="KW-0862">Zinc</keyword>
<keyword evidence="15" id="KW-0175">Coiled coil</keyword>
<dbReference type="PIRSF" id="PIRSF002811">
    <property type="entry name" value="DnaG"/>
    <property type="match status" value="1"/>
</dbReference>
<dbReference type="AlphaFoldDB" id="A0A1D8JGQ3"/>
<dbReference type="SUPFAM" id="SSF57783">
    <property type="entry name" value="Zinc beta-ribbon"/>
    <property type="match status" value="1"/>
</dbReference>
<comment type="domain">
    <text evidence="12">Contains an N-terminal zinc-binding domain, a central core domain that contains the primase activity, and a C-terminal DnaB-binding domain.</text>
</comment>
<dbReference type="InterPro" id="IPR034151">
    <property type="entry name" value="TOPRIM_DnaG_bac"/>
</dbReference>
<dbReference type="InterPro" id="IPR006295">
    <property type="entry name" value="DNA_primase_DnaG"/>
</dbReference>
<comment type="cofactor">
    <cofactor evidence="12 13 14">
        <name>Zn(2+)</name>
        <dbReference type="ChEBI" id="CHEBI:29105"/>
    </cofactor>
    <text evidence="12 13 14">Binds 1 zinc ion per monomer.</text>
</comment>
<protein>
    <recommendedName>
        <fullName evidence="12 13">DNA primase</fullName>
        <ecNumber evidence="12">2.7.7.101</ecNumber>
    </recommendedName>
</protein>
<dbReference type="GO" id="GO:0008270">
    <property type="term" value="F:zinc ion binding"/>
    <property type="evidence" value="ECO:0007669"/>
    <property type="project" value="UniProtKB-UniRule"/>
</dbReference>
<keyword evidence="19" id="KW-1185">Reference proteome</keyword>
<dbReference type="SUPFAM" id="SSF56731">
    <property type="entry name" value="DNA primase core"/>
    <property type="match status" value="1"/>
</dbReference>
<dbReference type="Proteomes" id="UP000185746">
    <property type="component" value="Chromosome"/>
</dbReference>
<dbReference type="RefSeq" id="WP_075528024.1">
    <property type="nucleotide sequence ID" value="NZ_CP017560.1"/>
</dbReference>
<feature type="region of interest" description="Disordered" evidence="16">
    <location>
        <begin position="442"/>
        <end position="466"/>
    </location>
</feature>
<dbReference type="Pfam" id="PF10410">
    <property type="entry name" value="DnaB_bind"/>
    <property type="match status" value="1"/>
</dbReference>
<dbReference type="Gene3D" id="3.90.580.10">
    <property type="entry name" value="Zinc finger, CHC2-type domain"/>
    <property type="match status" value="1"/>
</dbReference>
<dbReference type="GO" id="GO:0006269">
    <property type="term" value="P:DNA replication, synthesis of primer"/>
    <property type="evidence" value="ECO:0007669"/>
    <property type="project" value="UniProtKB-UniRule"/>
</dbReference>
<dbReference type="SMART" id="SM00400">
    <property type="entry name" value="ZnF_CHCC"/>
    <property type="match status" value="1"/>
</dbReference>
<keyword evidence="4 12" id="KW-0548">Nucleotidyltransferase</keyword>
<evidence type="ECO:0000256" key="15">
    <source>
        <dbReference type="SAM" id="Coils"/>
    </source>
</evidence>
<dbReference type="GO" id="GO:0003677">
    <property type="term" value="F:DNA binding"/>
    <property type="evidence" value="ECO:0007669"/>
    <property type="project" value="UniProtKB-KW"/>
</dbReference>
<dbReference type="EMBL" id="CP017560">
    <property type="protein sequence ID" value="AOV07878.1"/>
    <property type="molecule type" value="Genomic_DNA"/>
</dbReference>
<dbReference type="InterPro" id="IPR016136">
    <property type="entry name" value="DNA_helicase_N/primase_C"/>
</dbReference>
<keyword evidence="6 12" id="KW-0479">Metal-binding</keyword>
<organism evidence="18 19">
    <name type="scientific">Sporosarcina ureilytica</name>
    <dbReference type="NCBI Taxonomy" id="298596"/>
    <lineage>
        <taxon>Bacteria</taxon>
        <taxon>Bacillati</taxon>
        <taxon>Bacillota</taxon>
        <taxon>Bacilli</taxon>
        <taxon>Bacillales</taxon>
        <taxon>Caryophanaceae</taxon>
        <taxon>Sporosarcina</taxon>
    </lineage>
</organism>
<dbReference type="FunFam" id="3.90.580.10:FF:000001">
    <property type="entry name" value="DNA primase"/>
    <property type="match status" value="1"/>
</dbReference>
<evidence type="ECO:0000256" key="5">
    <source>
        <dbReference type="ARBA" id="ARBA00022705"/>
    </source>
</evidence>
<keyword evidence="9" id="KW-0460">Magnesium</keyword>
<evidence type="ECO:0000256" key="8">
    <source>
        <dbReference type="ARBA" id="ARBA00022833"/>
    </source>
</evidence>
<evidence type="ECO:0000256" key="6">
    <source>
        <dbReference type="ARBA" id="ARBA00022723"/>
    </source>
</evidence>
<evidence type="ECO:0000256" key="10">
    <source>
        <dbReference type="ARBA" id="ARBA00023125"/>
    </source>
</evidence>
<dbReference type="PANTHER" id="PTHR30313:SF2">
    <property type="entry name" value="DNA PRIMASE"/>
    <property type="match status" value="1"/>
</dbReference>
<dbReference type="FunFam" id="3.90.980.10:FF:000001">
    <property type="entry name" value="DNA primase"/>
    <property type="match status" value="1"/>
</dbReference>
<keyword evidence="7 12" id="KW-0863">Zinc-finger</keyword>
<dbReference type="PROSITE" id="PS50880">
    <property type="entry name" value="TOPRIM"/>
    <property type="match status" value="1"/>
</dbReference>
<dbReference type="InterPro" id="IPR006171">
    <property type="entry name" value="TOPRIM_dom"/>
</dbReference>
<evidence type="ECO:0000259" key="17">
    <source>
        <dbReference type="PROSITE" id="PS50880"/>
    </source>
</evidence>
<keyword evidence="3 12" id="KW-0808">Transferase</keyword>
<gene>
    <name evidence="12" type="primary">dnaG</name>
    <name evidence="18" type="ORF">BI350_10255</name>
</gene>
<dbReference type="Pfam" id="PF01807">
    <property type="entry name" value="Zn_ribbon_DnaG"/>
    <property type="match status" value="1"/>
</dbReference>
<feature type="compositionally biased region" description="Polar residues" evidence="16">
    <location>
        <begin position="447"/>
        <end position="456"/>
    </location>
</feature>
<evidence type="ECO:0000256" key="13">
    <source>
        <dbReference type="PIRNR" id="PIRNR002811"/>
    </source>
</evidence>
<keyword evidence="2 12" id="KW-0639">Primosome</keyword>
<evidence type="ECO:0000256" key="7">
    <source>
        <dbReference type="ARBA" id="ARBA00022771"/>
    </source>
</evidence>
<dbReference type="InterPro" id="IPR019475">
    <property type="entry name" value="DNA_primase_DnaB-bd"/>
</dbReference>
<name>A0A1D8JGQ3_9BACL</name>
<dbReference type="CDD" id="cd03364">
    <property type="entry name" value="TOPRIM_DnaG_primases"/>
    <property type="match status" value="1"/>
</dbReference>
<dbReference type="SMART" id="SM00493">
    <property type="entry name" value="TOPRIM"/>
    <property type="match status" value="1"/>
</dbReference>
<evidence type="ECO:0000256" key="9">
    <source>
        <dbReference type="ARBA" id="ARBA00022842"/>
    </source>
</evidence>
<dbReference type="NCBIfam" id="TIGR01391">
    <property type="entry name" value="dnaG"/>
    <property type="match status" value="1"/>
</dbReference>
<comment type="similarity">
    <text evidence="12 13">Belongs to the DnaG primase family.</text>
</comment>
<evidence type="ECO:0000256" key="3">
    <source>
        <dbReference type="ARBA" id="ARBA00022679"/>
    </source>
</evidence>
<dbReference type="GO" id="GO:0000428">
    <property type="term" value="C:DNA-directed RNA polymerase complex"/>
    <property type="evidence" value="ECO:0007669"/>
    <property type="project" value="UniProtKB-KW"/>
</dbReference>
<feature type="domain" description="Toprim" evidence="17">
    <location>
        <begin position="262"/>
        <end position="343"/>
    </location>
</feature>
<keyword evidence="1 12" id="KW-0240">DNA-directed RNA polymerase</keyword>
<dbReference type="KEGG" id="surl:BI350_10255"/>
<evidence type="ECO:0000256" key="1">
    <source>
        <dbReference type="ARBA" id="ARBA00022478"/>
    </source>
</evidence>
<dbReference type="GO" id="GO:0005737">
    <property type="term" value="C:cytoplasm"/>
    <property type="evidence" value="ECO:0007669"/>
    <property type="project" value="TreeGrafter"/>
</dbReference>
<evidence type="ECO:0000256" key="12">
    <source>
        <dbReference type="HAMAP-Rule" id="MF_00974"/>
    </source>
</evidence>
<evidence type="ECO:0000313" key="18">
    <source>
        <dbReference type="EMBL" id="AOV07878.1"/>
    </source>
</evidence>
<sequence>MARIPEEMIEEIRTKTDIVDLIGEYIQLTKRGKNWFGLCPFHGENTPSFSVSEDKQLFHCFGCGASGNAITFVMDLESRTFTETISKLAERIGVGIDVIPVGGSGHTNQQEFKQMMDAHALATNFYSHILLNTVEGEKALEYLEKRGFSRASIEKYGIGWALDDFEALSGLLKRKGFNMQEMERSGLCIMKDDGTGYFDRFRGRIMFPLWDDTGNVIAFSGRSLYEDKEVAKYLNSPETPIFEKGKVLYNLHNARLNIRKTGKVILFEGFMDTISADHVDVGNSVAIMGTSLSESHLLKLKRIAKELIICCDGDSAGWEAAKRFATIANANGMNIRIALLPNDMDPDEFIQEYGGEAFREQIIGNPHSYMSFIMAYAKRSKNLSYENDVLQFIHEVLEELALRPSPVERDLYIRQLSEETNVSVEAINQQFIKMAGNRARQAKADSMSPTVESRNMPSVPKTRQKTGTERAERLLLHHLLNDGSLFDRFKEEKREVFFHEDYATIFVRLAGFYEQYKKPDFHRFAESIEDRELRKLVLEAALLESDSDHAEKEIEDCIIHLEKKRIEIAIQEKMHESKEAERVNNHTRALELAREIIQLRNSLAAL</sequence>
<dbReference type="InterPro" id="IPR036977">
    <property type="entry name" value="DNA_primase_Znf_CHC2"/>
</dbReference>
<dbReference type="Pfam" id="PF13155">
    <property type="entry name" value="Toprim_2"/>
    <property type="match status" value="1"/>
</dbReference>
<evidence type="ECO:0000256" key="16">
    <source>
        <dbReference type="SAM" id="MobiDB-lite"/>
    </source>
</evidence>
<dbReference type="Gene3D" id="6.10.140.360">
    <property type="match status" value="1"/>
</dbReference>
<evidence type="ECO:0000256" key="11">
    <source>
        <dbReference type="ARBA" id="ARBA00023163"/>
    </source>
</evidence>
<evidence type="ECO:0000256" key="4">
    <source>
        <dbReference type="ARBA" id="ARBA00022695"/>
    </source>
</evidence>
<keyword evidence="11 12" id="KW-0804">Transcription</keyword>
<dbReference type="InterPro" id="IPR013264">
    <property type="entry name" value="DNAG_N"/>
</dbReference>
<dbReference type="GO" id="GO:1990077">
    <property type="term" value="C:primosome complex"/>
    <property type="evidence" value="ECO:0007669"/>
    <property type="project" value="UniProtKB-KW"/>
</dbReference>
<dbReference type="GO" id="GO:0003899">
    <property type="term" value="F:DNA-directed RNA polymerase activity"/>
    <property type="evidence" value="ECO:0007669"/>
    <property type="project" value="UniProtKB-UniRule"/>
</dbReference>
<evidence type="ECO:0000256" key="14">
    <source>
        <dbReference type="PIRSR" id="PIRSR002811-1"/>
    </source>
</evidence>